<name>A0A1J0GJQ8_9CLOT</name>
<dbReference type="InterPro" id="IPR010982">
    <property type="entry name" value="Lambda_DNA-bd_dom_sf"/>
</dbReference>
<dbReference type="Proteomes" id="UP000182569">
    <property type="component" value="Chromosome"/>
</dbReference>
<dbReference type="STRING" id="1552.A7L45_16455"/>
<accession>A0A1J0GJQ8</accession>
<organism evidence="1 2">
    <name type="scientific">Clostridium estertheticum subsp. estertheticum</name>
    <dbReference type="NCBI Taxonomy" id="1552"/>
    <lineage>
        <taxon>Bacteria</taxon>
        <taxon>Bacillati</taxon>
        <taxon>Bacillota</taxon>
        <taxon>Clostridia</taxon>
        <taxon>Eubacteriales</taxon>
        <taxon>Clostridiaceae</taxon>
        <taxon>Clostridium</taxon>
    </lineage>
</organism>
<dbReference type="GO" id="GO:0003677">
    <property type="term" value="F:DNA binding"/>
    <property type="evidence" value="ECO:0007669"/>
    <property type="project" value="InterPro"/>
</dbReference>
<evidence type="ECO:0000313" key="1">
    <source>
        <dbReference type="EMBL" id="APC41555.1"/>
    </source>
</evidence>
<protein>
    <recommendedName>
        <fullName evidence="3">HTH cro/C1-type domain-containing protein</fullName>
    </recommendedName>
</protein>
<proteinExistence type="predicted"/>
<evidence type="ECO:0008006" key="3">
    <source>
        <dbReference type="Google" id="ProtNLM"/>
    </source>
</evidence>
<dbReference type="SUPFAM" id="SSF47413">
    <property type="entry name" value="lambda repressor-like DNA-binding domains"/>
    <property type="match status" value="1"/>
</dbReference>
<sequence>MYKRIDIDELRRLRVERRWTYGELAELYHVSDKTIINRCKENKFTPIKVDRSYSKKTGTEVI</sequence>
<dbReference type="RefSeq" id="WP_071613847.1">
    <property type="nucleotide sequence ID" value="NZ_CP015756.1"/>
</dbReference>
<dbReference type="KEGG" id="ceu:A7L45_16455"/>
<dbReference type="EMBL" id="CP015756">
    <property type="protein sequence ID" value="APC41555.1"/>
    <property type="molecule type" value="Genomic_DNA"/>
</dbReference>
<dbReference type="AlphaFoldDB" id="A0A1J0GJQ8"/>
<evidence type="ECO:0000313" key="2">
    <source>
        <dbReference type="Proteomes" id="UP000182569"/>
    </source>
</evidence>
<reference evidence="2" key="1">
    <citation type="journal article" date="2016" name="Front. Microbiol.">
        <title>Complete Genome Sequence of Clostridium estertheticum DSM 8809, a Microbe Identified in Spoiled Vacuum Packed Beef.</title>
        <authorList>
            <person name="Yu Z."/>
            <person name="Gunn L."/>
            <person name="Brennan E."/>
            <person name="Reid R."/>
            <person name="Wall P.G."/>
            <person name="Gaora O.P."/>
            <person name="Hurley D."/>
            <person name="Bolton D."/>
            <person name="Fanning S."/>
        </authorList>
    </citation>
    <scope>NUCLEOTIDE SEQUENCE [LARGE SCALE GENOMIC DNA]</scope>
    <source>
        <strain evidence="2">DSM 8809</strain>
    </source>
</reference>
<keyword evidence="2" id="KW-1185">Reference proteome</keyword>
<gene>
    <name evidence="1" type="ORF">A7L45_16455</name>
</gene>